<comment type="caution">
    <text evidence="1">The sequence shown here is derived from an EMBL/GenBank/DDBJ whole genome shotgun (WGS) entry which is preliminary data.</text>
</comment>
<reference evidence="1" key="1">
    <citation type="submission" date="2020-08" db="EMBL/GenBank/DDBJ databases">
        <title>Multicomponent nature underlies the extraordinary mechanical properties of spider dragline silk.</title>
        <authorList>
            <person name="Kono N."/>
            <person name="Nakamura H."/>
            <person name="Mori M."/>
            <person name="Yoshida Y."/>
            <person name="Ohtoshi R."/>
            <person name="Malay A.D."/>
            <person name="Moran D.A.P."/>
            <person name="Tomita M."/>
            <person name="Numata K."/>
            <person name="Arakawa K."/>
        </authorList>
    </citation>
    <scope>NUCLEOTIDE SEQUENCE</scope>
</reference>
<proteinExistence type="predicted"/>
<evidence type="ECO:0000313" key="2">
    <source>
        <dbReference type="Proteomes" id="UP000887159"/>
    </source>
</evidence>
<protein>
    <submittedName>
        <fullName evidence="1">Uncharacterized protein</fullName>
    </submittedName>
</protein>
<dbReference type="InterPro" id="IPR052797">
    <property type="entry name" value="RegFact_GeneExpr_CellDeath"/>
</dbReference>
<accession>A0A8X6T1J8</accession>
<organism evidence="1 2">
    <name type="scientific">Trichonephila clavipes</name>
    <name type="common">Golden silk orbweaver</name>
    <name type="synonym">Nephila clavipes</name>
    <dbReference type="NCBI Taxonomy" id="2585209"/>
    <lineage>
        <taxon>Eukaryota</taxon>
        <taxon>Metazoa</taxon>
        <taxon>Ecdysozoa</taxon>
        <taxon>Arthropoda</taxon>
        <taxon>Chelicerata</taxon>
        <taxon>Arachnida</taxon>
        <taxon>Araneae</taxon>
        <taxon>Araneomorphae</taxon>
        <taxon>Entelegynae</taxon>
        <taxon>Araneoidea</taxon>
        <taxon>Nephilidae</taxon>
        <taxon>Trichonephila</taxon>
    </lineage>
</organism>
<dbReference type="PANTHER" id="PTHR33936">
    <property type="entry name" value="PROTEIN CBG17840"/>
    <property type="match status" value="1"/>
</dbReference>
<keyword evidence="2" id="KW-1185">Reference proteome</keyword>
<name>A0A8X6T1J8_TRICX</name>
<evidence type="ECO:0000313" key="1">
    <source>
        <dbReference type="EMBL" id="GFY19437.1"/>
    </source>
</evidence>
<sequence>MDDNHCLEQQPFSGLSEKVIAVNAGKHVSAFCDEMLRTLKELKKHYEVSHDKIELKQEEHVFNTDESFQKWKKEEVRTKSGIAKLKSGRKRHEKIGGSVKCGKTCPAFMTAIREQKEEANKITVQYQSVHAGHEMQVGKLRLYQEDRRNVASFLKAGVPYNNIIKINQKKCPPTERLGLLTKKDLNNVSRDFEVDGSILHAEHAVSVDLQVKKMQRDSYNPVLIYKPLGSSLANNPLIKKQDFILGIMTEAQLEFLQLYGKNIIMMDSTHGMNQYGYL</sequence>
<dbReference type="PANTHER" id="PTHR33936:SF24">
    <property type="entry name" value="C2H2-TYPE DOMAIN-CONTAINING PROTEIN"/>
    <property type="match status" value="1"/>
</dbReference>
<dbReference type="Proteomes" id="UP000887159">
    <property type="component" value="Unassembled WGS sequence"/>
</dbReference>
<dbReference type="AlphaFoldDB" id="A0A8X6T1J8"/>
<gene>
    <name evidence="1" type="primary">X975_14697</name>
    <name evidence="1" type="ORF">TNCV_4128241</name>
</gene>
<dbReference type="EMBL" id="BMAU01021352">
    <property type="protein sequence ID" value="GFY19437.1"/>
    <property type="molecule type" value="Genomic_DNA"/>
</dbReference>